<protein>
    <recommendedName>
        <fullName evidence="2">Reverse transcriptase/retrotransposon-derived protein RNase H-like domain-containing protein</fullName>
    </recommendedName>
</protein>
<dbReference type="Proteomes" id="UP000031668">
    <property type="component" value="Unassembled WGS sequence"/>
</dbReference>
<dbReference type="GO" id="GO:0003824">
    <property type="term" value="F:catalytic activity"/>
    <property type="evidence" value="ECO:0007669"/>
    <property type="project" value="UniProtKB-KW"/>
</dbReference>
<keyword evidence="4" id="KW-1185">Reference proteome</keyword>
<dbReference type="PANTHER" id="PTHR37984">
    <property type="entry name" value="PROTEIN CBG26694"/>
    <property type="match status" value="1"/>
</dbReference>
<gene>
    <name evidence="3" type="ORF">RF11_06468</name>
</gene>
<dbReference type="EMBL" id="JWZT01005346">
    <property type="protein sequence ID" value="KII61304.1"/>
    <property type="molecule type" value="Genomic_DNA"/>
</dbReference>
<dbReference type="Pfam" id="PF17919">
    <property type="entry name" value="RT_RNaseH_2"/>
    <property type="match status" value="1"/>
</dbReference>
<sequence length="212" mass="23726">MSEQVLAHYDASQITGIDCDASSSGIGAVLFHRYSDGSERPVPHASKILTKSQRNYSQIQKEGLSNIFVFVWQKICDCYRSQATVSLFANDKITPALKANRLVCWANSLNSYDYNIEYRSTAMHGNADALSILPSGPDVEFCRVEEFKNTDTICNISSLSQQICRSNPQIVPEETLRDPILQGVIQMVKNGWPYNVVKTLVVSNLIWVLSEK</sequence>
<name>A0A0C2MAF8_THEKT</name>
<keyword evidence="1" id="KW-0511">Multifunctional enzyme</keyword>
<organism evidence="3 4">
    <name type="scientific">Thelohanellus kitauei</name>
    <name type="common">Myxosporean</name>
    <dbReference type="NCBI Taxonomy" id="669202"/>
    <lineage>
        <taxon>Eukaryota</taxon>
        <taxon>Metazoa</taxon>
        <taxon>Cnidaria</taxon>
        <taxon>Myxozoa</taxon>
        <taxon>Myxosporea</taxon>
        <taxon>Bivalvulida</taxon>
        <taxon>Platysporina</taxon>
        <taxon>Myxobolidae</taxon>
        <taxon>Thelohanellus</taxon>
    </lineage>
</organism>
<dbReference type="PANTHER" id="PTHR37984:SF5">
    <property type="entry name" value="PROTEIN NYNRIN-LIKE"/>
    <property type="match status" value="1"/>
</dbReference>
<dbReference type="InterPro" id="IPR050951">
    <property type="entry name" value="Retrovirus_Pol_polyprotein"/>
</dbReference>
<feature type="domain" description="Reverse transcriptase/retrotransposon-derived protein RNase H-like" evidence="2">
    <location>
        <begin position="2"/>
        <end position="70"/>
    </location>
</feature>
<proteinExistence type="predicted"/>
<comment type="caution">
    <text evidence="3">The sequence shown here is derived from an EMBL/GenBank/DDBJ whole genome shotgun (WGS) entry which is preliminary data.</text>
</comment>
<evidence type="ECO:0000256" key="1">
    <source>
        <dbReference type="ARBA" id="ARBA00023268"/>
    </source>
</evidence>
<evidence type="ECO:0000259" key="2">
    <source>
        <dbReference type="Pfam" id="PF17919"/>
    </source>
</evidence>
<dbReference type="SUPFAM" id="SSF56672">
    <property type="entry name" value="DNA/RNA polymerases"/>
    <property type="match status" value="1"/>
</dbReference>
<dbReference type="InterPro" id="IPR043502">
    <property type="entry name" value="DNA/RNA_pol_sf"/>
</dbReference>
<dbReference type="OrthoDB" id="5850908at2759"/>
<evidence type="ECO:0000313" key="3">
    <source>
        <dbReference type="EMBL" id="KII61304.1"/>
    </source>
</evidence>
<dbReference type="AlphaFoldDB" id="A0A0C2MAF8"/>
<reference evidence="3 4" key="1">
    <citation type="journal article" date="2014" name="Genome Biol. Evol.">
        <title>The genome of the myxosporean Thelohanellus kitauei shows adaptations to nutrient acquisition within its fish host.</title>
        <authorList>
            <person name="Yang Y."/>
            <person name="Xiong J."/>
            <person name="Zhou Z."/>
            <person name="Huo F."/>
            <person name="Miao W."/>
            <person name="Ran C."/>
            <person name="Liu Y."/>
            <person name="Zhang J."/>
            <person name="Feng J."/>
            <person name="Wang M."/>
            <person name="Wang M."/>
            <person name="Wang L."/>
            <person name="Yao B."/>
        </authorList>
    </citation>
    <scope>NUCLEOTIDE SEQUENCE [LARGE SCALE GENOMIC DNA]</scope>
    <source>
        <strain evidence="3">Wuqing</strain>
    </source>
</reference>
<dbReference type="InterPro" id="IPR041577">
    <property type="entry name" value="RT_RNaseH_2"/>
</dbReference>
<accession>A0A0C2MAF8</accession>
<evidence type="ECO:0000313" key="4">
    <source>
        <dbReference type="Proteomes" id="UP000031668"/>
    </source>
</evidence>